<name>D7A8T7_ANCN5</name>
<evidence type="ECO:0000256" key="1">
    <source>
        <dbReference type="SAM" id="MobiDB-lite"/>
    </source>
</evidence>
<dbReference type="AlphaFoldDB" id="D7A8T7"/>
<evidence type="ECO:0000313" key="2">
    <source>
        <dbReference type="EMBL" id="ADH90621.1"/>
    </source>
</evidence>
<gene>
    <name evidence="2" type="ordered locus">Snov_3347</name>
</gene>
<dbReference type="OrthoDB" id="7998218at2"/>
<protein>
    <submittedName>
        <fullName evidence="2">Uncharacterized protein</fullName>
    </submittedName>
</protein>
<dbReference type="Proteomes" id="UP000006633">
    <property type="component" value="Chromosome"/>
</dbReference>
<proteinExistence type="predicted"/>
<dbReference type="EMBL" id="CP002026">
    <property type="protein sequence ID" value="ADH90621.1"/>
    <property type="molecule type" value="Genomic_DNA"/>
</dbReference>
<dbReference type="HOGENOM" id="CLU_195278_1_0_5"/>
<dbReference type="eggNOG" id="ENOG50307TP">
    <property type="taxonomic scope" value="Bacteria"/>
</dbReference>
<accession>D7A8T7</accession>
<sequence length="80" mass="8539">MIETNGKPGDPKEYTEREVDESVEETFPASDPPAHSGITGDEPPPADKREPPTEEEIDEALEETFPASDPPAFTGVTGVG</sequence>
<organism evidence="2 3">
    <name type="scientific">Ancylobacter novellus (strain ATCC 8093 / DSM 506 / JCM 20403 / CCM 1077 / IAM 12100 / NBRC 12443 / NCIMB 10456)</name>
    <name type="common">Starkeya novella</name>
    <dbReference type="NCBI Taxonomy" id="639283"/>
    <lineage>
        <taxon>Bacteria</taxon>
        <taxon>Pseudomonadati</taxon>
        <taxon>Pseudomonadota</taxon>
        <taxon>Alphaproteobacteria</taxon>
        <taxon>Hyphomicrobiales</taxon>
        <taxon>Xanthobacteraceae</taxon>
        <taxon>Ancylobacter</taxon>
    </lineage>
</organism>
<evidence type="ECO:0000313" key="3">
    <source>
        <dbReference type="Proteomes" id="UP000006633"/>
    </source>
</evidence>
<dbReference type="RefSeq" id="WP_013168122.1">
    <property type="nucleotide sequence ID" value="NC_014217.1"/>
</dbReference>
<feature type="compositionally biased region" description="Acidic residues" evidence="1">
    <location>
        <begin position="53"/>
        <end position="62"/>
    </location>
</feature>
<keyword evidence="3" id="KW-1185">Reference proteome</keyword>
<feature type="region of interest" description="Disordered" evidence="1">
    <location>
        <begin position="1"/>
        <end position="80"/>
    </location>
</feature>
<reference evidence="2 3" key="1">
    <citation type="journal article" date="2012" name="Stand. Genomic Sci.">
        <title>Complete genome sequence of the facultatively chemolithoautotrophic and methylotrophic alpha Proteobacterium Starkeya novella type strain (ATCC 8093(T)).</title>
        <authorList>
            <person name="Kappler U."/>
            <person name="Davenport K."/>
            <person name="Beatson S."/>
            <person name="Lucas S."/>
            <person name="Lapidus A."/>
            <person name="Copeland A."/>
            <person name="Berry K.W."/>
            <person name="Glavina Del Rio T."/>
            <person name="Hammon N."/>
            <person name="Dalin E."/>
            <person name="Tice H."/>
            <person name="Pitluck S."/>
            <person name="Richardson P."/>
            <person name="Bruce D."/>
            <person name="Goodwin L.A."/>
            <person name="Han C."/>
            <person name="Tapia R."/>
            <person name="Detter J.C."/>
            <person name="Chang Y.J."/>
            <person name="Jeffries C.D."/>
            <person name="Land M."/>
            <person name="Hauser L."/>
            <person name="Kyrpides N.C."/>
            <person name="Goker M."/>
            <person name="Ivanova N."/>
            <person name="Klenk H.P."/>
            <person name="Woyke T."/>
        </authorList>
    </citation>
    <scope>NUCLEOTIDE SEQUENCE [LARGE SCALE GENOMIC DNA]</scope>
    <source>
        <strain evidence="3">ATCC 8093 / DSM 506 / JCM 20403 / CCM 1077 / IAM 12100 / NBRC 12443 / NCIMB 10456</strain>
    </source>
</reference>
<dbReference type="KEGG" id="sno:Snov_3347"/>